<feature type="transmembrane region" description="Helical" evidence="1">
    <location>
        <begin position="105"/>
        <end position="127"/>
    </location>
</feature>
<feature type="transmembrane region" description="Helical" evidence="1">
    <location>
        <begin position="64"/>
        <end position="85"/>
    </location>
</feature>
<evidence type="ECO:0000313" key="2">
    <source>
        <dbReference type="EMBL" id="KAF5385807.1"/>
    </source>
</evidence>
<keyword evidence="1" id="KW-0812">Transmembrane</keyword>
<dbReference type="OrthoDB" id="2504001at2759"/>
<evidence type="ECO:0000256" key="1">
    <source>
        <dbReference type="SAM" id="Phobius"/>
    </source>
</evidence>
<comment type="caution">
    <text evidence="2">The sequence shown here is derived from an EMBL/GenBank/DDBJ whole genome shotgun (WGS) entry which is preliminary data.</text>
</comment>
<keyword evidence="3" id="KW-1185">Reference proteome</keyword>
<protein>
    <submittedName>
        <fullName evidence="2">Uncharacterized protein</fullName>
    </submittedName>
</protein>
<keyword evidence="1" id="KW-0472">Membrane</keyword>
<reference evidence="2 3" key="1">
    <citation type="journal article" date="2020" name="ISME J.">
        <title>Uncovering the hidden diversity of litter-decomposition mechanisms in mushroom-forming fungi.</title>
        <authorList>
            <person name="Floudas D."/>
            <person name="Bentzer J."/>
            <person name="Ahren D."/>
            <person name="Johansson T."/>
            <person name="Persson P."/>
            <person name="Tunlid A."/>
        </authorList>
    </citation>
    <scope>NUCLEOTIDE SEQUENCE [LARGE SCALE GENOMIC DNA]</scope>
    <source>
        <strain evidence="2 3">CBS 661.87</strain>
    </source>
</reference>
<name>A0A8H5M9L1_9AGAR</name>
<dbReference type="Proteomes" id="UP000565441">
    <property type="component" value="Unassembled WGS sequence"/>
</dbReference>
<organism evidence="2 3">
    <name type="scientific">Tricholomella constricta</name>
    <dbReference type="NCBI Taxonomy" id="117010"/>
    <lineage>
        <taxon>Eukaryota</taxon>
        <taxon>Fungi</taxon>
        <taxon>Dikarya</taxon>
        <taxon>Basidiomycota</taxon>
        <taxon>Agaricomycotina</taxon>
        <taxon>Agaricomycetes</taxon>
        <taxon>Agaricomycetidae</taxon>
        <taxon>Agaricales</taxon>
        <taxon>Tricholomatineae</taxon>
        <taxon>Lyophyllaceae</taxon>
        <taxon>Tricholomella</taxon>
    </lineage>
</organism>
<proteinExistence type="predicted"/>
<sequence length="237" mass="26470">MLSPTYHQRRGATSEISLNLSIKQTVLPSVPFELRSHISQDSWGARILAIVNLASHYSKPRLELLWIVTGLLVTLVVPLSVHHLVLRNIGRSATREDNALRQIQIHSASFGIFVGCLLVFALPLIAWKLVGNKEMKTTVRKWADTDRITSGNLNAVLSWRVKSPGVCGDNITLIVTVHPNPTVLGFQTNFYLPSYINAPVDTDASYYYPYKPEPGLPRMSTIGTVPLYLNEKYAFKT</sequence>
<keyword evidence="1" id="KW-1133">Transmembrane helix</keyword>
<dbReference type="AlphaFoldDB" id="A0A8H5M9L1"/>
<dbReference type="EMBL" id="JAACJP010000003">
    <property type="protein sequence ID" value="KAF5385807.1"/>
    <property type="molecule type" value="Genomic_DNA"/>
</dbReference>
<accession>A0A8H5M9L1</accession>
<gene>
    <name evidence="2" type="ORF">D9615_002228</name>
</gene>
<evidence type="ECO:0000313" key="3">
    <source>
        <dbReference type="Proteomes" id="UP000565441"/>
    </source>
</evidence>